<evidence type="ECO:0000313" key="6">
    <source>
        <dbReference type="EMBL" id="EMS69547.1"/>
    </source>
</evidence>
<organism evidence="6 7">
    <name type="scientific">Ruminiclostridium cellobioparum subsp. termitidis CT1112</name>
    <dbReference type="NCBI Taxonomy" id="1195236"/>
    <lineage>
        <taxon>Bacteria</taxon>
        <taxon>Bacillati</taxon>
        <taxon>Bacillota</taxon>
        <taxon>Clostridia</taxon>
        <taxon>Eubacteriales</taxon>
        <taxon>Oscillospiraceae</taxon>
        <taxon>Ruminiclostridium</taxon>
    </lineage>
</organism>
<dbReference type="Pfam" id="PF01613">
    <property type="entry name" value="Flavin_Reduct"/>
    <property type="match status" value="1"/>
</dbReference>
<dbReference type="eggNOG" id="COG1853">
    <property type="taxonomic scope" value="Bacteria"/>
</dbReference>
<evidence type="ECO:0000256" key="2">
    <source>
        <dbReference type="ARBA" id="ARBA00022630"/>
    </source>
</evidence>
<dbReference type="GO" id="GO:0010181">
    <property type="term" value="F:FMN binding"/>
    <property type="evidence" value="ECO:0007669"/>
    <property type="project" value="InterPro"/>
</dbReference>
<protein>
    <submittedName>
        <fullName evidence="6">Flavin reductase domain-containing FMN-binding protein</fullName>
    </submittedName>
</protein>
<dbReference type="SMART" id="SM00903">
    <property type="entry name" value="Flavin_Reduct"/>
    <property type="match status" value="1"/>
</dbReference>
<gene>
    <name evidence="6" type="ORF">CTER_4749</name>
</gene>
<proteinExistence type="inferred from homology"/>
<dbReference type="PATRIC" id="fig|1195236.3.peg.4934"/>
<feature type="domain" description="Flavin reductase like" evidence="5">
    <location>
        <begin position="11"/>
        <end position="165"/>
    </location>
</feature>
<dbReference type="AlphaFoldDB" id="S0FFT5"/>
<name>S0FFT5_RUMCE</name>
<evidence type="ECO:0000256" key="4">
    <source>
        <dbReference type="SAM" id="MobiDB-lite"/>
    </source>
</evidence>
<evidence type="ECO:0000259" key="5">
    <source>
        <dbReference type="SMART" id="SM00903"/>
    </source>
</evidence>
<accession>S0FFT5</accession>
<feature type="compositionally biased region" description="Basic residues" evidence="4">
    <location>
        <begin position="217"/>
        <end position="232"/>
    </location>
</feature>
<keyword evidence="7" id="KW-1185">Reference proteome</keyword>
<dbReference type="InterPro" id="IPR052174">
    <property type="entry name" value="Flavoredoxin"/>
</dbReference>
<dbReference type="InterPro" id="IPR002563">
    <property type="entry name" value="Flavin_Rdtase-like_dom"/>
</dbReference>
<dbReference type="STRING" id="1195236.CTER_4749"/>
<comment type="cofactor">
    <cofactor evidence="1">
        <name>FMN</name>
        <dbReference type="ChEBI" id="CHEBI:58210"/>
    </cofactor>
</comment>
<dbReference type="Proteomes" id="UP000014155">
    <property type="component" value="Unassembled WGS sequence"/>
</dbReference>
<dbReference type="PANTHER" id="PTHR43567">
    <property type="entry name" value="FLAVOREDOXIN-RELATED-RELATED"/>
    <property type="match status" value="1"/>
</dbReference>
<feature type="region of interest" description="Disordered" evidence="4">
    <location>
        <begin position="194"/>
        <end position="232"/>
    </location>
</feature>
<evidence type="ECO:0000256" key="1">
    <source>
        <dbReference type="ARBA" id="ARBA00001917"/>
    </source>
</evidence>
<sequence>MAKQIWKPSTMLNPVPVVMVSCSDSDGKPNIITLAWAGTINSDPPMVSISVRKQRYSYELIKQKGQFVINLPTRNLTFATDFCGVKSGKDVDKFAEMKLTPESASKVEVPLIRECPVNLECVVRQVMELGSHDLFLAEVVATNVDEKLLDENGKLDLHKAELICYSHGEYYPLGASLGYFGYSVTRRKNLKRNQNITAGKKPSVNLKSTNGKPRPVSGKHKAAGKKKNNHSI</sequence>
<comment type="caution">
    <text evidence="6">The sequence shown here is derived from an EMBL/GenBank/DDBJ whole genome shotgun (WGS) entry which is preliminary data.</text>
</comment>
<reference evidence="6 7" key="1">
    <citation type="journal article" date="2013" name="Genome Announc.">
        <title>Draft Genome Sequence of the Cellulolytic, Mesophilic, Anaerobic Bacterium Clostridium termitidis Strain CT1112 (DSM 5398).</title>
        <authorList>
            <person name="Lal S."/>
            <person name="Ramachandran U."/>
            <person name="Zhang X."/>
            <person name="Munir R."/>
            <person name="Sparling R."/>
            <person name="Levin D.B."/>
        </authorList>
    </citation>
    <scope>NUCLEOTIDE SEQUENCE [LARGE SCALE GENOMIC DNA]</scope>
    <source>
        <strain evidence="6 7">CT1112</strain>
    </source>
</reference>
<evidence type="ECO:0000313" key="7">
    <source>
        <dbReference type="Proteomes" id="UP000014155"/>
    </source>
</evidence>
<dbReference type="GO" id="GO:0016646">
    <property type="term" value="F:oxidoreductase activity, acting on the CH-NH group of donors, NAD or NADP as acceptor"/>
    <property type="evidence" value="ECO:0007669"/>
    <property type="project" value="UniProtKB-ARBA"/>
</dbReference>
<dbReference type="Gene3D" id="2.30.110.10">
    <property type="entry name" value="Electron Transport, Fmn-binding Protein, Chain A"/>
    <property type="match status" value="1"/>
</dbReference>
<dbReference type="EMBL" id="AORV01000065">
    <property type="protein sequence ID" value="EMS69547.1"/>
    <property type="molecule type" value="Genomic_DNA"/>
</dbReference>
<dbReference type="SUPFAM" id="SSF50475">
    <property type="entry name" value="FMN-binding split barrel"/>
    <property type="match status" value="1"/>
</dbReference>
<dbReference type="PROSITE" id="PS51257">
    <property type="entry name" value="PROKAR_LIPOPROTEIN"/>
    <property type="match status" value="1"/>
</dbReference>
<evidence type="ECO:0000256" key="3">
    <source>
        <dbReference type="ARBA" id="ARBA00038054"/>
    </source>
</evidence>
<dbReference type="InterPro" id="IPR012349">
    <property type="entry name" value="Split_barrel_FMN-bd"/>
</dbReference>
<dbReference type="PANTHER" id="PTHR43567:SF1">
    <property type="entry name" value="FLAVOREDOXIN"/>
    <property type="match status" value="1"/>
</dbReference>
<comment type="similarity">
    <text evidence="3">Belongs to the flavoredoxin family.</text>
</comment>
<keyword evidence="2" id="KW-0285">Flavoprotein</keyword>